<dbReference type="EMBL" id="JAFMOU010000065">
    <property type="protein sequence ID" value="MBU9834907.1"/>
    <property type="molecule type" value="Genomic_DNA"/>
</dbReference>
<dbReference type="Proteomes" id="UP000699865">
    <property type="component" value="Unassembled WGS sequence"/>
</dbReference>
<accession>A0ABS6KZA2</accession>
<reference evidence="1 2" key="1">
    <citation type="submission" date="2021-03" db="EMBL/GenBank/DDBJ databases">
        <title>Five novel Rahnella species.</title>
        <authorList>
            <person name="Brady C."/>
            <person name="Asselin J."/>
            <person name="Beer S."/>
            <person name="Bruberg M.B."/>
            <person name="Crampton B."/>
            <person name="Venter S."/>
            <person name="Arnold D."/>
            <person name="Denman S."/>
        </authorList>
    </citation>
    <scope>NUCLEOTIDE SEQUENCE [LARGE SCALE GENOMIC DNA]</scope>
    <source>
        <strain evidence="1 2">L72c</strain>
    </source>
</reference>
<protein>
    <submittedName>
        <fullName evidence="1">Uncharacterized protein</fullName>
    </submittedName>
</protein>
<sequence length="39" mass="4233">MNQRSDNITRFKASAESGTLSFVDSYVTVGSPSPRVMVP</sequence>
<name>A0ABS6KZA2_9GAMM</name>
<comment type="caution">
    <text evidence="1">The sequence shown here is derived from an EMBL/GenBank/DDBJ whole genome shotgun (WGS) entry which is preliminary data.</text>
</comment>
<proteinExistence type="predicted"/>
<evidence type="ECO:0000313" key="1">
    <source>
        <dbReference type="EMBL" id="MBU9834907.1"/>
    </source>
</evidence>
<evidence type="ECO:0000313" key="2">
    <source>
        <dbReference type="Proteomes" id="UP000699865"/>
    </source>
</evidence>
<organism evidence="1 2">
    <name type="scientific">Rahnella perminowiae</name>
    <dbReference type="NCBI Taxonomy" id="2816244"/>
    <lineage>
        <taxon>Bacteria</taxon>
        <taxon>Pseudomonadati</taxon>
        <taxon>Pseudomonadota</taxon>
        <taxon>Gammaproteobacteria</taxon>
        <taxon>Enterobacterales</taxon>
        <taxon>Yersiniaceae</taxon>
        <taxon>Rahnella</taxon>
    </lineage>
</organism>
<keyword evidence="2" id="KW-1185">Reference proteome</keyword>
<gene>
    <name evidence="1" type="ORF">J1786_08785</name>
</gene>